<evidence type="ECO:0000256" key="2">
    <source>
        <dbReference type="SAM" id="Phobius"/>
    </source>
</evidence>
<feature type="transmembrane region" description="Helical" evidence="2">
    <location>
        <begin position="288"/>
        <end position="308"/>
    </location>
</feature>
<dbReference type="AlphaFoldDB" id="A0A420FK62"/>
<feature type="region of interest" description="Disordered" evidence="1">
    <location>
        <begin position="412"/>
        <end position="465"/>
    </location>
</feature>
<evidence type="ECO:0000256" key="1">
    <source>
        <dbReference type="SAM" id="MobiDB-lite"/>
    </source>
</evidence>
<keyword evidence="2" id="KW-1133">Transmembrane helix</keyword>
<dbReference type="RefSeq" id="WP_120335537.1">
    <property type="nucleotide sequence ID" value="NZ_MCAQ01000026.1"/>
</dbReference>
<comment type="caution">
    <text evidence="3">The sequence shown here is derived from an EMBL/GenBank/DDBJ whole genome shotgun (WGS) entry which is preliminary data.</text>
</comment>
<evidence type="ECO:0000313" key="4">
    <source>
        <dbReference type="Proteomes" id="UP000286402"/>
    </source>
</evidence>
<keyword evidence="4" id="KW-1185">Reference proteome</keyword>
<sequence>MESTHYRNRVHLIIERTLNGLDYEYVSAGLNKNELEKLQLSFDETSQVGQFNEGYCYSVKRTAQHLIYSVINTSMKDNAKRNGFFAVRLIVKHNELLSRVMQYLLQITTQFINHMKDGSLNNQNYDLILEEAAKDIKRVNCIKPVIDLDKTIYYQFLNLTLDQSDAFNNPKLVYASKVYFLDEQSIQNEGVAQQFGFQSAQNFFGKVRKITFNNTTTNGLRVKINEQEVSLAKDQFIICKDGDRVQYKLIFDSRYKDVNIFEGEVEVRPEEPRPPKPSNREPEQSSNGLVWAWIIGPILGIAIGYWGIGPVMNFFGTGQKATDTVVVKKEIPAENFNFKIDTAKSKALYLEFSDSTLQGYVFNYKGKAEGWKLYKKGEEKNTKTLTKAELRSIFQDEDRVLNFCDQLTAQIPSDIPEDKPAATNSRPIDSEEITSKKNNKVQPEKPEKQSSQPAKGGTKGHESKA</sequence>
<gene>
    <name evidence="3" type="ORF">BCY89_13650</name>
</gene>
<dbReference type="Proteomes" id="UP000286402">
    <property type="component" value="Unassembled WGS sequence"/>
</dbReference>
<dbReference type="EMBL" id="MCAQ01000026">
    <property type="protein sequence ID" value="RKF33257.1"/>
    <property type="molecule type" value="Genomic_DNA"/>
</dbReference>
<accession>A0A420FK62</accession>
<proteinExistence type="predicted"/>
<organism evidence="3 4">
    <name type="scientific">Sphingobacterium siyangense</name>
    <dbReference type="NCBI Taxonomy" id="459529"/>
    <lineage>
        <taxon>Bacteria</taxon>
        <taxon>Pseudomonadati</taxon>
        <taxon>Bacteroidota</taxon>
        <taxon>Sphingobacteriia</taxon>
        <taxon>Sphingobacteriales</taxon>
        <taxon>Sphingobacteriaceae</taxon>
        <taxon>Sphingobacterium</taxon>
    </lineage>
</organism>
<keyword evidence="2" id="KW-0812">Transmembrane</keyword>
<protein>
    <submittedName>
        <fullName evidence="3">Uncharacterized protein</fullName>
    </submittedName>
</protein>
<evidence type="ECO:0000313" key="3">
    <source>
        <dbReference type="EMBL" id="RKF33257.1"/>
    </source>
</evidence>
<name>A0A420FK62_9SPHI</name>
<reference evidence="3 4" key="1">
    <citation type="submission" date="2016-07" db="EMBL/GenBank/DDBJ databases">
        <title>Genome analysis of Sphingobacterium siyangense T12B17.</title>
        <authorList>
            <person name="Xu D."/>
            <person name="Su Y."/>
            <person name="Zheng S."/>
        </authorList>
    </citation>
    <scope>NUCLEOTIDE SEQUENCE [LARGE SCALE GENOMIC DNA]</scope>
    <source>
        <strain evidence="3 4">T12B17</strain>
    </source>
</reference>
<keyword evidence="2" id="KW-0472">Membrane</keyword>